<comment type="similarity">
    <text evidence="2">Belongs to the MTUS1 family.</text>
</comment>
<dbReference type="GO" id="GO:0005634">
    <property type="term" value="C:nucleus"/>
    <property type="evidence" value="ECO:0007669"/>
    <property type="project" value="UniProtKB-SubCell"/>
</dbReference>
<dbReference type="PANTHER" id="PTHR24200:SF7">
    <property type="entry name" value="MICROTUBULE-ASSOCIATED TUMOR SUPPRESSOR 1"/>
    <property type="match status" value="1"/>
</dbReference>
<dbReference type="PANTHER" id="PTHR24200">
    <property type="entry name" value="TOUCAN, ISOFORM A"/>
    <property type="match status" value="1"/>
</dbReference>
<dbReference type="InterPro" id="IPR051293">
    <property type="entry name" value="MTUS1/CCDC69"/>
</dbReference>
<evidence type="ECO:0000256" key="6">
    <source>
        <dbReference type="SAM" id="MobiDB-lite"/>
    </source>
</evidence>
<feature type="coiled-coil region" evidence="5">
    <location>
        <begin position="312"/>
        <end position="346"/>
    </location>
</feature>
<accession>A0A673IAG3</accession>
<evidence type="ECO:0000313" key="7">
    <source>
        <dbReference type="Ensembl" id="ENSSRHP00000037795.1"/>
    </source>
</evidence>
<feature type="compositionally biased region" description="Basic and acidic residues" evidence="6">
    <location>
        <begin position="43"/>
        <end position="54"/>
    </location>
</feature>
<reference evidence="7" key="1">
    <citation type="submission" date="2025-08" db="UniProtKB">
        <authorList>
            <consortium name="Ensembl"/>
        </authorList>
    </citation>
    <scope>IDENTIFICATION</scope>
</reference>
<name>A0A673IAG3_9TELE</name>
<protein>
    <submittedName>
        <fullName evidence="7">Microtubule-associated tumor suppressor 1-like</fullName>
    </submittedName>
</protein>
<keyword evidence="8" id="KW-1185">Reference proteome</keyword>
<evidence type="ECO:0000256" key="4">
    <source>
        <dbReference type="ARBA" id="ARBA00023242"/>
    </source>
</evidence>
<evidence type="ECO:0000256" key="2">
    <source>
        <dbReference type="ARBA" id="ARBA00007585"/>
    </source>
</evidence>
<gene>
    <name evidence="7" type="primary">LOC107747391</name>
</gene>
<proteinExistence type="inferred from homology"/>
<sequence length="416" mass="48215">MLNVMTTLNTRSFTVDKSSKGPKAAGATAGRTQQHSSASQGRPTEEEKEKDLRLQNEKKSQCILHLRKLIVNGNRRLEALALVVQHIFSEREVAVKQREELSVQINNLREQLGNSVSCCEQLEREKEEVRVTLEALFQKLQEQHQTELQQLEERLKDFYSAEWDKTHEAYQREADKCRALMQQQVEDVRSKQEALRSQQEVAHTQQIATLKQEHETSLAELRKAHEQDMQELDKTLKESEAMLNEKIQTLTAENKALKERLREEEERRRALADKSQKDAHTLYLEQELESLRAVLEIKTNQIHQQDKKLMQMDKLIDDNLKLEECLKKVQQENEDYKARMDKHAALSKQLSSEQAMLQQTLQKESKVNKRLSLENEELLWKLHNGDLCSPRLLSPSSPFHSPPNSASFSTAPISPR</sequence>
<dbReference type="Proteomes" id="UP000472270">
    <property type="component" value="Unassembled WGS sequence"/>
</dbReference>
<comment type="subcellular location">
    <subcellularLocation>
        <location evidence="1">Nucleus</location>
    </subcellularLocation>
</comment>
<keyword evidence="4" id="KW-0539">Nucleus</keyword>
<dbReference type="Ensembl" id="ENSSRHT00000038880.1">
    <property type="protein sequence ID" value="ENSSRHP00000037795.1"/>
    <property type="gene ID" value="ENSSRHG00000019324.1"/>
</dbReference>
<evidence type="ECO:0000313" key="8">
    <source>
        <dbReference type="Proteomes" id="UP000472270"/>
    </source>
</evidence>
<feature type="region of interest" description="Disordered" evidence="6">
    <location>
        <begin position="391"/>
        <end position="416"/>
    </location>
</feature>
<reference evidence="7" key="2">
    <citation type="submission" date="2025-09" db="UniProtKB">
        <authorList>
            <consortium name="Ensembl"/>
        </authorList>
    </citation>
    <scope>IDENTIFICATION</scope>
</reference>
<feature type="compositionally biased region" description="Low complexity" evidence="6">
    <location>
        <begin position="391"/>
        <end position="409"/>
    </location>
</feature>
<evidence type="ECO:0000256" key="3">
    <source>
        <dbReference type="ARBA" id="ARBA00023054"/>
    </source>
</evidence>
<feature type="compositionally biased region" description="Polar residues" evidence="6">
    <location>
        <begin position="30"/>
        <end position="42"/>
    </location>
</feature>
<feature type="coiled-coil region" evidence="5">
    <location>
        <begin position="91"/>
        <end position="274"/>
    </location>
</feature>
<dbReference type="GO" id="GO:0005737">
    <property type="term" value="C:cytoplasm"/>
    <property type="evidence" value="ECO:0007669"/>
    <property type="project" value="TreeGrafter"/>
</dbReference>
<organism evidence="7 8">
    <name type="scientific">Sinocyclocheilus rhinocerous</name>
    <dbReference type="NCBI Taxonomy" id="307959"/>
    <lineage>
        <taxon>Eukaryota</taxon>
        <taxon>Metazoa</taxon>
        <taxon>Chordata</taxon>
        <taxon>Craniata</taxon>
        <taxon>Vertebrata</taxon>
        <taxon>Euteleostomi</taxon>
        <taxon>Actinopterygii</taxon>
        <taxon>Neopterygii</taxon>
        <taxon>Teleostei</taxon>
        <taxon>Ostariophysi</taxon>
        <taxon>Cypriniformes</taxon>
        <taxon>Cyprinidae</taxon>
        <taxon>Cyprininae</taxon>
        <taxon>Sinocyclocheilus</taxon>
    </lineage>
</organism>
<dbReference type="GO" id="GO:0008017">
    <property type="term" value="F:microtubule binding"/>
    <property type="evidence" value="ECO:0007669"/>
    <property type="project" value="TreeGrafter"/>
</dbReference>
<keyword evidence="3 5" id="KW-0175">Coiled coil</keyword>
<dbReference type="AlphaFoldDB" id="A0A673IAG3"/>
<evidence type="ECO:0000256" key="5">
    <source>
        <dbReference type="SAM" id="Coils"/>
    </source>
</evidence>
<feature type="compositionally biased region" description="Polar residues" evidence="6">
    <location>
        <begin position="1"/>
        <end position="16"/>
    </location>
</feature>
<evidence type="ECO:0000256" key="1">
    <source>
        <dbReference type="ARBA" id="ARBA00004123"/>
    </source>
</evidence>
<feature type="region of interest" description="Disordered" evidence="6">
    <location>
        <begin position="1"/>
        <end position="54"/>
    </location>
</feature>